<evidence type="ECO:0000313" key="3">
    <source>
        <dbReference type="Proteomes" id="UP000241118"/>
    </source>
</evidence>
<protein>
    <submittedName>
        <fullName evidence="2">Uncharacterized protein</fullName>
    </submittedName>
</protein>
<accession>A0A2P8H9K6</accession>
<gene>
    <name evidence="2" type="ORF">B0I31_13410</name>
</gene>
<keyword evidence="3" id="KW-1185">Reference proteome</keyword>
<evidence type="ECO:0000313" key="2">
    <source>
        <dbReference type="EMBL" id="PSL42916.1"/>
    </source>
</evidence>
<comment type="caution">
    <text evidence="2">The sequence shown here is derived from an EMBL/GenBank/DDBJ whole genome shotgun (WGS) entry which is preliminary data.</text>
</comment>
<proteinExistence type="predicted"/>
<sequence length="172" mass="17936">MISAIAALITALVGLAAFLVGKGKDTGDAALPGVTTETVASTTSGTSPAQAVQQTPQAKPLPAGVQLDEEVIFGEWNLDSVPPRKVSSEKIQALAGEMLYVTGKHVLAEWPGSTPPDKEQCAAQVSESGFNQVDDLVKGAIVCGRTPEGRIFRLDVLASGSEIRVHATVWTK</sequence>
<name>A0A2P8H9K6_SACCR</name>
<dbReference type="AlphaFoldDB" id="A0A2P8H9K6"/>
<dbReference type="Proteomes" id="UP000241118">
    <property type="component" value="Unassembled WGS sequence"/>
</dbReference>
<evidence type="ECO:0000256" key="1">
    <source>
        <dbReference type="SAM" id="MobiDB-lite"/>
    </source>
</evidence>
<dbReference type="EMBL" id="PYAX01000034">
    <property type="protein sequence ID" value="PSL42916.1"/>
    <property type="molecule type" value="Genomic_DNA"/>
</dbReference>
<feature type="region of interest" description="Disordered" evidence="1">
    <location>
        <begin position="39"/>
        <end position="59"/>
    </location>
</feature>
<feature type="compositionally biased region" description="Polar residues" evidence="1">
    <location>
        <begin position="48"/>
        <end position="57"/>
    </location>
</feature>
<organism evidence="2 3">
    <name type="scientific">Saccharothrix carnea</name>
    <dbReference type="NCBI Taxonomy" id="1280637"/>
    <lineage>
        <taxon>Bacteria</taxon>
        <taxon>Bacillati</taxon>
        <taxon>Actinomycetota</taxon>
        <taxon>Actinomycetes</taxon>
        <taxon>Pseudonocardiales</taxon>
        <taxon>Pseudonocardiaceae</taxon>
        <taxon>Saccharothrix</taxon>
    </lineage>
</organism>
<reference evidence="2 3" key="1">
    <citation type="submission" date="2018-03" db="EMBL/GenBank/DDBJ databases">
        <title>Genomic Encyclopedia of Type Strains, Phase III (KMG-III): the genomes of soil and plant-associated and newly described type strains.</title>
        <authorList>
            <person name="Whitman W."/>
        </authorList>
    </citation>
    <scope>NUCLEOTIDE SEQUENCE [LARGE SCALE GENOMIC DNA]</scope>
    <source>
        <strain evidence="2 3">CGMCC 4.7097</strain>
    </source>
</reference>